<dbReference type="Proteomes" id="UP001281147">
    <property type="component" value="Unassembled WGS sequence"/>
</dbReference>
<comment type="caution">
    <text evidence="1">The sequence shown here is derived from an EMBL/GenBank/DDBJ whole genome shotgun (WGS) entry which is preliminary data.</text>
</comment>
<gene>
    <name evidence="1" type="ORF">LTR37_017848</name>
</gene>
<evidence type="ECO:0000313" key="1">
    <source>
        <dbReference type="EMBL" id="KAK3696595.1"/>
    </source>
</evidence>
<sequence length="271" mass="29330">QGTSASSKLTLGVSRKLPTEVVNRDDEDETGMASFLQFCASCEKQIVTPGSSILYCSKACRKKDVSTLEPTHAIQTPSTIPSAASYFDMPPTDIVTPRSPTVMRPISLTFSDATLSDNGSPTEHYEHHFGRRDSDSARYLTHLHSQSYSGELKSGRRPRVNRALTATESRIPSLSNTPSSSVGTTASTSSCKPLPPADTGRYPTTAQSSPTQLMKDASLKSSASTLTSFNVAEATDVSFRKRTFSWGRSDQAGSLKHLFSHEAMQSAPKER</sequence>
<feature type="non-terminal residue" evidence="1">
    <location>
        <position position="1"/>
    </location>
</feature>
<reference evidence="1" key="1">
    <citation type="submission" date="2023-07" db="EMBL/GenBank/DDBJ databases">
        <title>Black Yeasts Isolated from many extreme environments.</title>
        <authorList>
            <person name="Coleine C."/>
            <person name="Stajich J.E."/>
            <person name="Selbmann L."/>
        </authorList>
    </citation>
    <scope>NUCLEOTIDE SEQUENCE</scope>
    <source>
        <strain evidence="1">CCFEE 5714</strain>
    </source>
</reference>
<accession>A0ACC3MIR7</accession>
<name>A0ACC3MIR7_9PEZI</name>
<keyword evidence="2" id="KW-1185">Reference proteome</keyword>
<proteinExistence type="predicted"/>
<dbReference type="EMBL" id="JAUTXU010000238">
    <property type="protein sequence ID" value="KAK3696595.1"/>
    <property type="molecule type" value="Genomic_DNA"/>
</dbReference>
<evidence type="ECO:0000313" key="2">
    <source>
        <dbReference type="Proteomes" id="UP001281147"/>
    </source>
</evidence>
<organism evidence="1 2">
    <name type="scientific">Vermiconidia calcicola</name>
    <dbReference type="NCBI Taxonomy" id="1690605"/>
    <lineage>
        <taxon>Eukaryota</taxon>
        <taxon>Fungi</taxon>
        <taxon>Dikarya</taxon>
        <taxon>Ascomycota</taxon>
        <taxon>Pezizomycotina</taxon>
        <taxon>Dothideomycetes</taxon>
        <taxon>Dothideomycetidae</taxon>
        <taxon>Mycosphaerellales</taxon>
        <taxon>Extremaceae</taxon>
        <taxon>Vermiconidia</taxon>
    </lineage>
</organism>
<protein>
    <submittedName>
        <fullName evidence="1">Uncharacterized protein</fullName>
    </submittedName>
</protein>